<dbReference type="InterPro" id="IPR041492">
    <property type="entry name" value="HAD_2"/>
</dbReference>
<evidence type="ECO:0000256" key="1">
    <source>
        <dbReference type="ARBA" id="ARBA00000830"/>
    </source>
</evidence>
<dbReference type="EMBL" id="CAGS01000455">
    <property type="protein sequence ID" value="CCF85516.1"/>
    <property type="molecule type" value="Genomic_DNA"/>
</dbReference>
<dbReference type="NCBIfam" id="TIGR01549">
    <property type="entry name" value="HAD-SF-IA-v1"/>
    <property type="match status" value="1"/>
</dbReference>
<evidence type="ECO:0000256" key="4">
    <source>
        <dbReference type="ARBA" id="ARBA00013078"/>
    </source>
</evidence>
<evidence type="ECO:0000256" key="2">
    <source>
        <dbReference type="ARBA" id="ARBA00004818"/>
    </source>
</evidence>
<reference evidence="5 6" key="1">
    <citation type="journal article" date="2012" name="ISME J.">
        <title>Nitrification expanded: discovery, physiology and genomics of a nitrite-oxidizing bacterium from the phylum Chloroflexi.</title>
        <authorList>
            <person name="Sorokin D.Y."/>
            <person name="Lucker S."/>
            <person name="Vejmelkova D."/>
            <person name="Kostrikina N.A."/>
            <person name="Kleerebezem R."/>
            <person name="Rijpstra W.I."/>
            <person name="Damste J.S."/>
            <person name="Le Paslier D."/>
            <person name="Muyzer G."/>
            <person name="Wagner M."/>
            <person name="van Loosdrecht M.C."/>
            <person name="Daims H."/>
        </authorList>
    </citation>
    <scope>NUCLEOTIDE SEQUENCE [LARGE SCALE GENOMIC DNA]</scope>
    <source>
        <strain evidence="6">none</strain>
    </source>
</reference>
<organism evidence="5 6">
    <name type="scientific">Nitrolancea hollandica Lb</name>
    <dbReference type="NCBI Taxonomy" id="1129897"/>
    <lineage>
        <taxon>Bacteria</taxon>
        <taxon>Pseudomonadati</taxon>
        <taxon>Thermomicrobiota</taxon>
        <taxon>Thermomicrobia</taxon>
        <taxon>Sphaerobacterales</taxon>
        <taxon>Sphaerobacterineae</taxon>
        <taxon>Sphaerobacteraceae</taxon>
        <taxon>Nitrolancea</taxon>
    </lineage>
</organism>
<comment type="pathway">
    <text evidence="2">Organic acid metabolism; glycolate biosynthesis; glycolate from 2-phosphoglycolate: step 1/1.</text>
</comment>
<comment type="catalytic activity">
    <reaction evidence="1">
        <text>2-phosphoglycolate + H2O = glycolate + phosphate</text>
        <dbReference type="Rhea" id="RHEA:14369"/>
        <dbReference type="ChEBI" id="CHEBI:15377"/>
        <dbReference type="ChEBI" id="CHEBI:29805"/>
        <dbReference type="ChEBI" id="CHEBI:43474"/>
        <dbReference type="ChEBI" id="CHEBI:58033"/>
        <dbReference type="EC" id="3.1.3.18"/>
    </reaction>
</comment>
<evidence type="ECO:0000313" key="6">
    <source>
        <dbReference type="Proteomes" id="UP000004221"/>
    </source>
</evidence>
<gene>
    <name evidence="5" type="ORF">NITHO_5080003</name>
</gene>
<dbReference type="Gene3D" id="1.10.150.240">
    <property type="entry name" value="Putative phosphatase, domain 2"/>
    <property type="match status" value="1"/>
</dbReference>
<dbReference type="PANTHER" id="PTHR43434">
    <property type="entry name" value="PHOSPHOGLYCOLATE PHOSPHATASE"/>
    <property type="match status" value="1"/>
</dbReference>
<dbReference type="RefSeq" id="WP_008480475.1">
    <property type="nucleotide sequence ID" value="NZ_CAGS01000455.1"/>
</dbReference>
<dbReference type="InterPro" id="IPR050155">
    <property type="entry name" value="HAD-like_hydrolase_sf"/>
</dbReference>
<dbReference type="InterPro" id="IPR023214">
    <property type="entry name" value="HAD_sf"/>
</dbReference>
<dbReference type="Pfam" id="PF13419">
    <property type="entry name" value="HAD_2"/>
    <property type="match status" value="1"/>
</dbReference>
<dbReference type="Proteomes" id="UP000004221">
    <property type="component" value="Unassembled WGS sequence"/>
</dbReference>
<dbReference type="SUPFAM" id="SSF56784">
    <property type="entry name" value="HAD-like"/>
    <property type="match status" value="1"/>
</dbReference>
<proteinExistence type="inferred from homology"/>
<comment type="caution">
    <text evidence="5">The sequence shown here is derived from an EMBL/GenBank/DDBJ whole genome shotgun (WGS) entry which is preliminary data.</text>
</comment>
<dbReference type="GO" id="GO:0006281">
    <property type="term" value="P:DNA repair"/>
    <property type="evidence" value="ECO:0007669"/>
    <property type="project" value="TreeGrafter"/>
</dbReference>
<dbReference type="Gene3D" id="3.40.50.1000">
    <property type="entry name" value="HAD superfamily/HAD-like"/>
    <property type="match status" value="1"/>
</dbReference>
<dbReference type="InterPro" id="IPR006439">
    <property type="entry name" value="HAD-SF_hydro_IA"/>
</dbReference>
<evidence type="ECO:0000256" key="3">
    <source>
        <dbReference type="ARBA" id="ARBA00006171"/>
    </source>
</evidence>
<dbReference type="EC" id="3.1.3.18" evidence="4"/>
<accession>I4ELF4</accession>
<keyword evidence="5" id="KW-0378">Hydrolase</keyword>
<dbReference type="AlphaFoldDB" id="I4ELF4"/>
<comment type="similarity">
    <text evidence="3">Belongs to the HAD-like hydrolase superfamily. CbbY/CbbZ/Gph/YieH family.</text>
</comment>
<dbReference type="InterPro" id="IPR023198">
    <property type="entry name" value="PGP-like_dom2"/>
</dbReference>
<keyword evidence="6" id="KW-1185">Reference proteome</keyword>
<dbReference type="PANTHER" id="PTHR43434:SF1">
    <property type="entry name" value="PHOSPHOGLYCOLATE PHOSPHATASE"/>
    <property type="match status" value="1"/>
</dbReference>
<sequence>MRAIGRKLTDEELHAFAREGPVDALLALGVGEAKAFYERDFDRLLAEHADTLRVFEGVTSGMAELRAAGARLGIVTRQPRHRLALLVPPVVRELVDVLIARENVQRPKPAPDGIYLALQQLGKVPSERALFVGDTPHDIEAGRRAGVRVVGVSWGFCTREELAACGAEVCLNEPAEIGVRMLDYLNPKRRSEPVMERLLVGDP</sequence>
<protein>
    <recommendedName>
        <fullName evidence="4">phosphoglycolate phosphatase</fullName>
        <ecNumber evidence="4">3.1.3.18</ecNumber>
    </recommendedName>
</protein>
<dbReference type="NCBIfam" id="TIGR01509">
    <property type="entry name" value="HAD-SF-IA-v3"/>
    <property type="match status" value="1"/>
</dbReference>
<dbReference type="GO" id="GO:0005829">
    <property type="term" value="C:cytosol"/>
    <property type="evidence" value="ECO:0007669"/>
    <property type="project" value="TreeGrafter"/>
</dbReference>
<evidence type="ECO:0000313" key="5">
    <source>
        <dbReference type="EMBL" id="CCF85516.1"/>
    </source>
</evidence>
<dbReference type="GO" id="GO:0008967">
    <property type="term" value="F:phosphoglycolate phosphatase activity"/>
    <property type="evidence" value="ECO:0007669"/>
    <property type="project" value="UniProtKB-EC"/>
</dbReference>
<dbReference type="InterPro" id="IPR036412">
    <property type="entry name" value="HAD-like_sf"/>
</dbReference>
<name>I4ELF4_9BACT</name>
<dbReference type="OrthoDB" id="1315649at2"/>